<name>A0AAN8LTP0_9TELE</name>
<accession>A0AAN8LTP0</accession>
<protein>
    <submittedName>
        <fullName evidence="2">Uncharacterized protein</fullName>
    </submittedName>
</protein>
<gene>
    <name evidence="2" type="ORF">J4Q44_G00117690</name>
</gene>
<dbReference type="EMBL" id="JAGTTL010000009">
    <property type="protein sequence ID" value="KAK6318478.1"/>
    <property type="molecule type" value="Genomic_DNA"/>
</dbReference>
<feature type="chain" id="PRO_5042947395" evidence="1">
    <location>
        <begin position="19"/>
        <end position="139"/>
    </location>
</feature>
<sequence length="139" mass="15844">MAFLITLGQMLLLTTVLFHHTGSLPLWERNQGDLEGIIRSEISRLNTQSLFARNYVDALVEARLSQSRSGPHTRQLGDIEFSNRYAEYLRSKAKHSSICAFLRRMQSAKKSGLGGDTEKVNLLLKQYMCPMVYHWAAEL</sequence>
<keyword evidence="1" id="KW-0732">Signal</keyword>
<dbReference type="AlphaFoldDB" id="A0AAN8LTP0"/>
<evidence type="ECO:0000313" key="3">
    <source>
        <dbReference type="Proteomes" id="UP001356427"/>
    </source>
</evidence>
<comment type="caution">
    <text evidence="2">The sequence shown here is derived from an EMBL/GenBank/DDBJ whole genome shotgun (WGS) entry which is preliminary data.</text>
</comment>
<organism evidence="2 3">
    <name type="scientific">Coregonus suidteri</name>
    <dbReference type="NCBI Taxonomy" id="861788"/>
    <lineage>
        <taxon>Eukaryota</taxon>
        <taxon>Metazoa</taxon>
        <taxon>Chordata</taxon>
        <taxon>Craniata</taxon>
        <taxon>Vertebrata</taxon>
        <taxon>Euteleostomi</taxon>
        <taxon>Actinopterygii</taxon>
        <taxon>Neopterygii</taxon>
        <taxon>Teleostei</taxon>
        <taxon>Protacanthopterygii</taxon>
        <taxon>Salmoniformes</taxon>
        <taxon>Salmonidae</taxon>
        <taxon>Coregoninae</taxon>
        <taxon>Coregonus</taxon>
    </lineage>
</organism>
<dbReference type="Proteomes" id="UP001356427">
    <property type="component" value="Unassembled WGS sequence"/>
</dbReference>
<keyword evidence="3" id="KW-1185">Reference proteome</keyword>
<evidence type="ECO:0000313" key="2">
    <source>
        <dbReference type="EMBL" id="KAK6318478.1"/>
    </source>
</evidence>
<reference evidence="2 3" key="1">
    <citation type="submission" date="2021-04" db="EMBL/GenBank/DDBJ databases">
        <authorList>
            <person name="De Guttry C."/>
            <person name="Zahm M."/>
            <person name="Klopp C."/>
            <person name="Cabau C."/>
            <person name="Louis A."/>
            <person name="Berthelot C."/>
            <person name="Parey E."/>
            <person name="Roest Crollius H."/>
            <person name="Montfort J."/>
            <person name="Robinson-Rechavi M."/>
            <person name="Bucao C."/>
            <person name="Bouchez O."/>
            <person name="Gislard M."/>
            <person name="Lluch J."/>
            <person name="Milhes M."/>
            <person name="Lampietro C."/>
            <person name="Lopez Roques C."/>
            <person name="Donnadieu C."/>
            <person name="Braasch I."/>
            <person name="Desvignes T."/>
            <person name="Postlethwait J."/>
            <person name="Bobe J."/>
            <person name="Wedekind C."/>
            <person name="Guiguen Y."/>
        </authorList>
    </citation>
    <scope>NUCLEOTIDE SEQUENCE [LARGE SCALE GENOMIC DNA]</scope>
    <source>
        <strain evidence="2">Cs_M1</strain>
        <tissue evidence="2">Blood</tissue>
    </source>
</reference>
<feature type="signal peptide" evidence="1">
    <location>
        <begin position="1"/>
        <end position="18"/>
    </location>
</feature>
<proteinExistence type="predicted"/>
<evidence type="ECO:0000256" key="1">
    <source>
        <dbReference type="SAM" id="SignalP"/>
    </source>
</evidence>